<dbReference type="GO" id="GO:0000978">
    <property type="term" value="F:RNA polymerase II cis-regulatory region sequence-specific DNA binding"/>
    <property type="evidence" value="ECO:0007669"/>
    <property type="project" value="TreeGrafter"/>
</dbReference>
<dbReference type="RefSeq" id="XP_028266566.1">
    <property type="nucleotide sequence ID" value="XM_028410765.1"/>
</dbReference>
<dbReference type="PROSITE" id="PS50157">
    <property type="entry name" value="ZINC_FINGER_C2H2_2"/>
    <property type="match status" value="3"/>
</dbReference>
<feature type="domain" description="C2H2-type" evidence="17">
    <location>
        <begin position="514"/>
        <end position="543"/>
    </location>
</feature>
<evidence type="ECO:0000256" key="11">
    <source>
        <dbReference type="ARBA" id="ARBA00023242"/>
    </source>
</evidence>
<dbReference type="SMART" id="SM00355">
    <property type="entry name" value="ZnF_C2H2"/>
    <property type="match status" value="3"/>
</dbReference>
<dbReference type="FunFam" id="3.30.160.60:FF:000421">
    <property type="entry name" value="Sp2 transcription factor"/>
    <property type="match status" value="1"/>
</dbReference>
<evidence type="ECO:0000256" key="3">
    <source>
        <dbReference type="ARBA" id="ARBA00022723"/>
    </source>
</evidence>
<accession>A0A6P7INS6</accession>
<evidence type="ECO:0000256" key="10">
    <source>
        <dbReference type="ARBA" id="ARBA00023163"/>
    </source>
</evidence>
<name>A0A6P7INS6_9TELE</name>
<evidence type="ECO:0000256" key="4">
    <source>
        <dbReference type="ARBA" id="ARBA00022737"/>
    </source>
</evidence>
<evidence type="ECO:0000256" key="7">
    <source>
        <dbReference type="ARBA" id="ARBA00023015"/>
    </source>
</evidence>
<keyword evidence="3" id="KW-0479">Metal-binding</keyword>
<keyword evidence="6" id="KW-0862">Zinc</keyword>
<evidence type="ECO:0000256" key="9">
    <source>
        <dbReference type="ARBA" id="ARBA00023159"/>
    </source>
</evidence>
<dbReference type="Proteomes" id="UP000515145">
    <property type="component" value="Chromosome 1"/>
</dbReference>
<evidence type="ECO:0000256" key="8">
    <source>
        <dbReference type="ARBA" id="ARBA00023125"/>
    </source>
</evidence>
<gene>
    <name evidence="19" type="primary">sp2</name>
</gene>
<dbReference type="InterPro" id="IPR013087">
    <property type="entry name" value="Znf_C2H2_type"/>
</dbReference>
<evidence type="ECO:0000256" key="13">
    <source>
        <dbReference type="ARBA" id="ARBA00056082"/>
    </source>
</evidence>
<dbReference type="GO" id="GO:0005634">
    <property type="term" value="C:nucleus"/>
    <property type="evidence" value="ECO:0007669"/>
    <property type="project" value="UniProtKB-SubCell"/>
</dbReference>
<evidence type="ECO:0000256" key="6">
    <source>
        <dbReference type="ARBA" id="ARBA00022833"/>
    </source>
</evidence>
<evidence type="ECO:0000256" key="14">
    <source>
        <dbReference type="ARBA" id="ARBA00067537"/>
    </source>
</evidence>
<dbReference type="PROSITE" id="PS00028">
    <property type="entry name" value="ZINC_FINGER_C2H2_1"/>
    <property type="match status" value="3"/>
</dbReference>
<evidence type="ECO:0000256" key="12">
    <source>
        <dbReference type="ARBA" id="ARBA00038409"/>
    </source>
</evidence>
<reference evidence="19" key="1">
    <citation type="submission" date="2025-08" db="UniProtKB">
        <authorList>
            <consortium name="RefSeq"/>
        </authorList>
    </citation>
    <scope>IDENTIFICATION</scope>
</reference>
<dbReference type="CTD" id="6668"/>
<dbReference type="Gene3D" id="3.30.160.60">
    <property type="entry name" value="Classic Zinc Finger"/>
    <property type="match status" value="3"/>
</dbReference>
<keyword evidence="4" id="KW-0677">Repeat</keyword>
<evidence type="ECO:0000256" key="5">
    <source>
        <dbReference type="ARBA" id="ARBA00022771"/>
    </source>
</evidence>
<protein>
    <recommendedName>
        <fullName evidence="14">Transcription factor Sp2</fullName>
    </recommendedName>
</protein>
<dbReference type="GeneID" id="114439037"/>
<dbReference type="PANTHER" id="PTHR23235">
    <property type="entry name" value="KRUEPPEL-LIKE TRANSCRIPTION FACTOR"/>
    <property type="match status" value="1"/>
</dbReference>
<comment type="subcellular location">
    <subcellularLocation>
        <location evidence="1">Nucleus</location>
    </subcellularLocation>
</comment>
<proteinExistence type="inferred from homology"/>
<evidence type="ECO:0000313" key="19">
    <source>
        <dbReference type="RefSeq" id="XP_028266566.1"/>
    </source>
</evidence>
<keyword evidence="2" id="KW-0597">Phosphoprotein</keyword>
<comment type="similarity">
    <text evidence="12">Belongs to the Sp1 C2H2-type zinc-finger protein family.</text>
</comment>
<keyword evidence="10" id="KW-0804">Transcription</keyword>
<keyword evidence="5 15" id="KW-0863">Zinc-finger</keyword>
<dbReference type="SUPFAM" id="SSF57667">
    <property type="entry name" value="beta-beta-alpha zinc fingers"/>
    <property type="match status" value="2"/>
</dbReference>
<evidence type="ECO:0000313" key="18">
    <source>
        <dbReference type="Proteomes" id="UP000515145"/>
    </source>
</evidence>
<feature type="domain" description="C2H2-type" evidence="17">
    <location>
        <begin position="544"/>
        <end position="573"/>
    </location>
</feature>
<keyword evidence="7" id="KW-0805">Transcription regulation</keyword>
<feature type="region of interest" description="Disordered" evidence="16">
    <location>
        <begin position="222"/>
        <end position="257"/>
    </location>
</feature>
<dbReference type="GO" id="GO:0008270">
    <property type="term" value="F:zinc ion binding"/>
    <property type="evidence" value="ECO:0007669"/>
    <property type="project" value="UniProtKB-KW"/>
</dbReference>
<dbReference type="CDD" id="cd22540">
    <property type="entry name" value="SP2_N"/>
    <property type="match status" value="1"/>
</dbReference>
<dbReference type="FunFam" id="3.30.160.60:FF:000014">
    <property type="entry name" value="Transcription factor Sp3"/>
    <property type="match status" value="1"/>
</dbReference>
<evidence type="ECO:0000256" key="16">
    <source>
        <dbReference type="SAM" id="MobiDB-lite"/>
    </source>
</evidence>
<sequence length="602" mass="63510">MATTVAVSPSEYLQPSTASTQDTQPSPLALLAATCSKIGPPAVHAPVTSPPAQPQPRRLLPIKPAPIAPAPPKNLGFLSAKGNVIQLPAGLGATAPGSPIVLTIQQSPARANTSAPANIQYQVVPQIQAPQTIQVMPQGGQIQLIPGTNQAIITTPMTVPAPAAATTPITPQKTVAIKPSLKARKPNSTAPNMVQLPGGLTLPLNVATGEVGGTQIVTETAAAPTASGKGRRGRKKKVVLSAESPLPPPAQAASPPPEQMQTILIEAGDNIIQAGNNLLIVQSPGQPAMVQQVQLVQPKPDSQVVQIPQQALKVVQAASATLPPVPQRQSVSNLQVTPTEASPTEILFKTASGEWQSIQLQDPVSPTTTSVTSLAATTTTTSLPPGSKRVQVGARKERTLAKIAPAGGLLALNTSQLPTAAQAVQTISINGVQVQGVPVTITNAGGQQHLTVQTMQGGGLQLATTRGQPAIQVDQTLTLELPGQPGEKKRRMACTCPNCKDADKRPGEVGKRKHICHVPGCEKTFRKTSLLRAHVRLHTGERPFVCNWVFCGKRFTRSDELQRHARTHTGDKRFECNQCQKRFMRSDHLTKHYKTHINTKNL</sequence>
<keyword evidence="9" id="KW-0010">Activator</keyword>
<evidence type="ECO:0000256" key="1">
    <source>
        <dbReference type="ARBA" id="ARBA00004123"/>
    </source>
</evidence>
<dbReference type="PANTHER" id="PTHR23235:SF1">
    <property type="entry name" value="TRANSCRIPTION FACTOR SP2"/>
    <property type="match status" value="1"/>
</dbReference>
<dbReference type="FunFam" id="3.30.160.60:FF:000455">
    <property type="entry name" value="Transcription factor Sp2"/>
    <property type="match status" value="1"/>
</dbReference>
<feature type="compositionally biased region" description="Pro residues" evidence="16">
    <location>
        <begin position="245"/>
        <end position="257"/>
    </location>
</feature>
<feature type="compositionally biased region" description="Basic residues" evidence="16">
    <location>
        <begin position="229"/>
        <end position="238"/>
    </location>
</feature>
<dbReference type="AlphaFoldDB" id="A0A6P7INS6"/>
<organism evidence="18 19">
    <name type="scientific">Parambassis ranga</name>
    <name type="common">Indian glassy fish</name>
    <dbReference type="NCBI Taxonomy" id="210632"/>
    <lineage>
        <taxon>Eukaryota</taxon>
        <taxon>Metazoa</taxon>
        <taxon>Chordata</taxon>
        <taxon>Craniata</taxon>
        <taxon>Vertebrata</taxon>
        <taxon>Euteleostomi</taxon>
        <taxon>Actinopterygii</taxon>
        <taxon>Neopterygii</taxon>
        <taxon>Teleostei</taxon>
        <taxon>Neoteleostei</taxon>
        <taxon>Acanthomorphata</taxon>
        <taxon>Ovalentaria</taxon>
        <taxon>Ambassidae</taxon>
        <taxon>Parambassis</taxon>
    </lineage>
</organism>
<comment type="function">
    <text evidence="13">Binds to GC box promoters elements and selectively activates mRNA synthesis from genes that contain functional recognition sites.</text>
</comment>
<dbReference type="InterPro" id="IPR036236">
    <property type="entry name" value="Znf_C2H2_sf"/>
</dbReference>
<keyword evidence="8" id="KW-0238">DNA-binding</keyword>
<feature type="domain" description="C2H2-type" evidence="17">
    <location>
        <begin position="574"/>
        <end position="601"/>
    </location>
</feature>
<evidence type="ECO:0000259" key="17">
    <source>
        <dbReference type="PROSITE" id="PS50157"/>
    </source>
</evidence>
<keyword evidence="18" id="KW-1185">Reference proteome</keyword>
<feature type="region of interest" description="Disordered" evidence="16">
    <location>
        <begin position="1"/>
        <end position="25"/>
    </location>
</feature>
<dbReference type="GO" id="GO:0000981">
    <property type="term" value="F:DNA-binding transcription factor activity, RNA polymerase II-specific"/>
    <property type="evidence" value="ECO:0007669"/>
    <property type="project" value="TreeGrafter"/>
</dbReference>
<dbReference type="Pfam" id="PF00096">
    <property type="entry name" value="zf-C2H2"/>
    <property type="match status" value="3"/>
</dbReference>
<keyword evidence="11" id="KW-0539">Nucleus</keyword>
<evidence type="ECO:0000256" key="2">
    <source>
        <dbReference type="ARBA" id="ARBA00022553"/>
    </source>
</evidence>
<evidence type="ECO:0000256" key="15">
    <source>
        <dbReference type="PROSITE-ProRule" id="PRU00042"/>
    </source>
</evidence>